<evidence type="ECO:0000313" key="1">
    <source>
        <dbReference type="EMBL" id="MED6171971.1"/>
    </source>
</evidence>
<dbReference type="Proteomes" id="UP001341840">
    <property type="component" value="Unassembled WGS sequence"/>
</dbReference>
<comment type="caution">
    <text evidence="1">The sequence shown here is derived from an EMBL/GenBank/DDBJ whole genome shotgun (WGS) entry which is preliminary data.</text>
</comment>
<keyword evidence="2" id="KW-1185">Reference proteome</keyword>
<evidence type="ECO:0000313" key="2">
    <source>
        <dbReference type="Proteomes" id="UP001341840"/>
    </source>
</evidence>
<protein>
    <submittedName>
        <fullName evidence="1">Uncharacterized protein</fullName>
    </submittedName>
</protein>
<gene>
    <name evidence="1" type="ORF">PIB30_045778</name>
</gene>
<name>A0ABU6VI60_9FABA</name>
<organism evidence="1 2">
    <name type="scientific">Stylosanthes scabra</name>
    <dbReference type="NCBI Taxonomy" id="79078"/>
    <lineage>
        <taxon>Eukaryota</taxon>
        <taxon>Viridiplantae</taxon>
        <taxon>Streptophyta</taxon>
        <taxon>Embryophyta</taxon>
        <taxon>Tracheophyta</taxon>
        <taxon>Spermatophyta</taxon>
        <taxon>Magnoliopsida</taxon>
        <taxon>eudicotyledons</taxon>
        <taxon>Gunneridae</taxon>
        <taxon>Pentapetalae</taxon>
        <taxon>rosids</taxon>
        <taxon>fabids</taxon>
        <taxon>Fabales</taxon>
        <taxon>Fabaceae</taxon>
        <taxon>Papilionoideae</taxon>
        <taxon>50 kb inversion clade</taxon>
        <taxon>dalbergioids sensu lato</taxon>
        <taxon>Dalbergieae</taxon>
        <taxon>Pterocarpus clade</taxon>
        <taxon>Stylosanthes</taxon>
    </lineage>
</organism>
<reference evidence="1 2" key="1">
    <citation type="journal article" date="2023" name="Plants (Basel)">
        <title>Bridging the Gap: Combining Genomics and Transcriptomics Approaches to Understand Stylosanthes scabra, an Orphan Legume from the Brazilian Caatinga.</title>
        <authorList>
            <person name="Ferreira-Neto J.R.C."/>
            <person name="da Silva M.D."/>
            <person name="Binneck E."/>
            <person name="de Melo N.F."/>
            <person name="da Silva R.H."/>
            <person name="de Melo A.L.T.M."/>
            <person name="Pandolfi V."/>
            <person name="Bustamante F.O."/>
            <person name="Brasileiro-Vidal A.C."/>
            <person name="Benko-Iseppon A.M."/>
        </authorList>
    </citation>
    <scope>NUCLEOTIDE SEQUENCE [LARGE SCALE GENOMIC DNA]</scope>
    <source>
        <tissue evidence="1">Leaves</tissue>
    </source>
</reference>
<sequence>MVSCVFRGERDPDDNFRIMPVIGVLRNCLSVCFDHKKTHWAVWLLNENQCWSKLALIPHYPLIVDHVFQRKCLRTLYISDGDVLLVGGQDDKLYLFYINDGRIVLPMIDSSSDDDKIPMSQRIAGRTLVVYYPSLLSPSTMV</sequence>
<proteinExistence type="predicted"/>
<dbReference type="EMBL" id="JASCZI010151316">
    <property type="protein sequence ID" value="MED6171971.1"/>
    <property type="molecule type" value="Genomic_DNA"/>
</dbReference>
<accession>A0ABU6VI60</accession>